<keyword evidence="3" id="KW-0949">S-adenosyl-L-methionine</keyword>
<dbReference type="STRING" id="5627.A0A1C7MEZ5"/>
<dbReference type="InterPro" id="IPR046341">
    <property type="entry name" value="SET_dom_sf"/>
</dbReference>
<accession>A0A1C7MEZ5</accession>
<comment type="caution">
    <text evidence="4">The sequence shown here is derived from an EMBL/GenBank/DDBJ whole genome shotgun (WGS) entry which is preliminary data.</text>
</comment>
<dbReference type="EMBL" id="LUGG01000004">
    <property type="protein sequence ID" value="OBZ75388.1"/>
    <property type="molecule type" value="Genomic_DNA"/>
</dbReference>
<evidence type="ECO:0000256" key="2">
    <source>
        <dbReference type="ARBA" id="ARBA00022679"/>
    </source>
</evidence>
<dbReference type="SUPFAM" id="SSF82199">
    <property type="entry name" value="SET domain"/>
    <property type="match status" value="1"/>
</dbReference>
<evidence type="ECO:0000256" key="1">
    <source>
        <dbReference type="ARBA" id="ARBA00022603"/>
    </source>
</evidence>
<keyword evidence="5" id="KW-1185">Reference proteome</keyword>
<evidence type="ECO:0000313" key="4">
    <source>
        <dbReference type="EMBL" id="OBZ75388.1"/>
    </source>
</evidence>
<evidence type="ECO:0000256" key="3">
    <source>
        <dbReference type="ARBA" id="ARBA00022691"/>
    </source>
</evidence>
<sequence length="321" mass="36757">MQQLKTRLWTDWNASCNLINDEPAIVNLSSRSDLDFPRLNLRDSGAAMDYVWAWLNVNTRCIFYRVRAARSDPDNLTLCPILEMANHFWGQTHISPVIDSELWDVRARKKKDFVFLSCADAPIEQGQELLLHYGSHSNKTLFVEYGFVNRISRNAIATGKYDGELDVQDLVEKMFVDRGSLGSWMKTVLEDEGYWGDWTLHSSPARPSYRLIVALRLYNVFEGISSIPVEANASLITWRDVLKGHAYTISQDNETKWRGSVLRICDLVIERADGHMQNLKASCSEGQGWLGWMEDNIRILWMEESEVARAVADSIRAGEEF</sequence>
<evidence type="ECO:0000313" key="5">
    <source>
        <dbReference type="Proteomes" id="UP000092993"/>
    </source>
</evidence>
<protein>
    <submittedName>
        <fullName evidence="4">Ribosomal lysine N-methyltransferase set11</fullName>
    </submittedName>
</protein>
<dbReference type="Proteomes" id="UP000092993">
    <property type="component" value="Unassembled WGS sequence"/>
</dbReference>
<dbReference type="Gene3D" id="3.90.1410.10">
    <property type="entry name" value="set domain protein methyltransferase, domain 1"/>
    <property type="match status" value="1"/>
</dbReference>
<dbReference type="AlphaFoldDB" id="A0A1C7MEZ5"/>
<dbReference type="GO" id="GO:0016279">
    <property type="term" value="F:protein-lysine N-methyltransferase activity"/>
    <property type="evidence" value="ECO:0007669"/>
    <property type="project" value="TreeGrafter"/>
</dbReference>
<dbReference type="InterPro" id="IPR050600">
    <property type="entry name" value="SETD3_SETD6_MTase"/>
</dbReference>
<keyword evidence="2 4" id="KW-0808">Transferase</keyword>
<gene>
    <name evidence="4" type="primary">set11</name>
    <name evidence="4" type="ORF">A0H81_04378</name>
</gene>
<dbReference type="PANTHER" id="PTHR13271:SF47">
    <property type="entry name" value="ACTIN-HISTIDINE N-METHYLTRANSFERASE"/>
    <property type="match status" value="1"/>
</dbReference>
<keyword evidence="1 4" id="KW-0489">Methyltransferase</keyword>
<proteinExistence type="predicted"/>
<reference evidence="4 5" key="1">
    <citation type="submission" date="2016-03" db="EMBL/GenBank/DDBJ databases">
        <title>Whole genome sequencing of Grifola frondosa 9006-11.</title>
        <authorList>
            <person name="Min B."/>
            <person name="Park H."/>
            <person name="Kim J.-G."/>
            <person name="Cho H."/>
            <person name="Oh Y.-L."/>
            <person name="Kong W.-S."/>
            <person name="Choi I.-G."/>
        </authorList>
    </citation>
    <scope>NUCLEOTIDE SEQUENCE [LARGE SCALE GENOMIC DNA]</scope>
    <source>
        <strain evidence="4 5">9006-11</strain>
    </source>
</reference>
<organism evidence="4 5">
    <name type="scientific">Grifola frondosa</name>
    <name type="common">Maitake</name>
    <name type="synonym">Polyporus frondosus</name>
    <dbReference type="NCBI Taxonomy" id="5627"/>
    <lineage>
        <taxon>Eukaryota</taxon>
        <taxon>Fungi</taxon>
        <taxon>Dikarya</taxon>
        <taxon>Basidiomycota</taxon>
        <taxon>Agaricomycotina</taxon>
        <taxon>Agaricomycetes</taxon>
        <taxon>Polyporales</taxon>
        <taxon>Grifolaceae</taxon>
        <taxon>Grifola</taxon>
    </lineage>
</organism>
<dbReference type="OMA" id="INDEPAI"/>
<dbReference type="PANTHER" id="PTHR13271">
    <property type="entry name" value="UNCHARACTERIZED PUTATIVE METHYLTRANSFERASE"/>
    <property type="match status" value="1"/>
</dbReference>
<dbReference type="GO" id="GO:0032259">
    <property type="term" value="P:methylation"/>
    <property type="evidence" value="ECO:0007669"/>
    <property type="project" value="UniProtKB-KW"/>
</dbReference>
<dbReference type="OrthoDB" id="341421at2759"/>
<name>A0A1C7MEZ5_GRIFR</name>